<accession>A0A0V0H6Y1</accession>
<feature type="transmembrane region" description="Helical" evidence="1">
    <location>
        <begin position="6"/>
        <end position="26"/>
    </location>
</feature>
<name>A0A0V0H6Y1_SOLCH</name>
<evidence type="ECO:0000313" key="2">
    <source>
        <dbReference type="EMBL" id="JAP16161.1"/>
    </source>
</evidence>
<organism evidence="2">
    <name type="scientific">Solanum chacoense</name>
    <name type="common">Chaco potato</name>
    <dbReference type="NCBI Taxonomy" id="4108"/>
    <lineage>
        <taxon>Eukaryota</taxon>
        <taxon>Viridiplantae</taxon>
        <taxon>Streptophyta</taxon>
        <taxon>Embryophyta</taxon>
        <taxon>Tracheophyta</taxon>
        <taxon>Spermatophyta</taxon>
        <taxon>Magnoliopsida</taxon>
        <taxon>eudicotyledons</taxon>
        <taxon>Gunneridae</taxon>
        <taxon>Pentapetalae</taxon>
        <taxon>asterids</taxon>
        <taxon>lamiids</taxon>
        <taxon>Solanales</taxon>
        <taxon>Solanaceae</taxon>
        <taxon>Solanoideae</taxon>
        <taxon>Solaneae</taxon>
        <taxon>Solanum</taxon>
    </lineage>
</organism>
<protein>
    <submittedName>
        <fullName evidence="2">Putative ovule protein</fullName>
    </submittedName>
</protein>
<keyword evidence="1" id="KW-1133">Transmembrane helix</keyword>
<dbReference type="EMBL" id="GEDG01024193">
    <property type="protein sequence ID" value="JAP16161.1"/>
    <property type="molecule type" value="Transcribed_RNA"/>
</dbReference>
<dbReference type="AlphaFoldDB" id="A0A0V0H6Y1"/>
<sequence length="72" mass="8311">MCIHFIHNLSFFILKIHINLLMAALFHVCTSSKLSLSTVLRLHKYFHAINAFLDTSSPPVHKQVLYSVLIYI</sequence>
<reference evidence="2" key="1">
    <citation type="submission" date="2015-12" db="EMBL/GenBank/DDBJ databases">
        <title>Gene expression during late stages of embryo sac development: a critical building block for successful pollen-pistil interactions.</title>
        <authorList>
            <person name="Liu Y."/>
            <person name="Joly V."/>
            <person name="Sabar M."/>
            <person name="Matton D.P."/>
        </authorList>
    </citation>
    <scope>NUCLEOTIDE SEQUENCE</scope>
</reference>
<keyword evidence="1" id="KW-0472">Membrane</keyword>
<proteinExistence type="predicted"/>
<evidence type="ECO:0000256" key="1">
    <source>
        <dbReference type="SAM" id="Phobius"/>
    </source>
</evidence>
<keyword evidence="1" id="KW-0812">Transmembrane</keyword>